<feature type="transmembrane region" description="Helical" evidence="1">
    <location>
        <begin position="34"/>
        <end position="56"/>
    </location>
</feature>
<feature type="domain" description="Thioredoxin" evidence="2">
    <location>
        <begin position="212"/>
        <end position="360"/>
    </location>
</feature>
<dbReference type="RefSeq" id="WP_211421515.1">
    <property type="nucleotide sequence ID" value="NZ_CP072642.1"/>
</dbReference>
<gene>
    <name evidence="3" type="ORF">J8C05_06870</name>
</gene>
<keyword evidence="4" id="KW-1185">Reference proteome</keyword>
<keyword evidence="1" id="KW-1133">Transmembrane helix</keyword>
<keyword evidence="1" id="KW-0812">Transmembrane</keyword>
<dbReference type="EMBL" id="CP072642">
    <property type="protein sequence ID" value="QUV93104.1"/>
    <property type="molecule type" value="Genomic_DNA"/>
</dbReference>
<evidence type="ECO:0000313" key="4">
    <source>
        <dbReference type="Proteomes" id="UP000677668"/>
    </source>
</evidence>
<name>A0ABX8B0V7_9BACT</name>
<evidence type="ECO:0000313" key="3">
    <source>
        <dbReference type="EMBL" id="QUV93104.1"/>
    </source>
</evidence>
<feature type="transmembrane region" description="Helical" evidence="1">
    <location>
        <begin position="163"/>
        <end position="186"/>
    </location>
</feature>
<dbReference type="SUPFAM" id="SSF52833">
    <property type="entry name" value="Thioredoxin-like"/>
    <property type="match status" value="1"/>
</dbReference>
<dbReference type="Pfam" id="PF00578">
    <property type="entry name" value="AhpC-TSA"/>
    <property type="match status" value="1"/>
</dbReference>
<dbReference type="Gene3D" id="3.40.30.10">
    <property type="entry name" value="Glutaredoxin"/>
    <property type="match status" value="1"/>
</dbReference>
<dbReference type="InterPro" id="IPR000866">
    <property type="entry name" value="AhpC/TSA"/>
</dbReference>
<evidence type="ECO:0000256" key="1">
    <source>
        <dbReference type="SAM" id="Phobius"/>
    </source>
</evidence>
<organism evidence="3 4">
    <name type="scientific">Chloracidobacterium sp. N</name>
    <dbReference type="NCBI Taxonomy" id="2821540"/>
    <lineage>
        <taxon>Bacteria</taxon>
        <taxon>Pseudomonadati</taxon>
        <taxon>Acidobacteriota</taxon>
        <taxon>Terriglobia</taxon>
        <taxon>Terriglobales</taxon>
        <taxon>Acidobacteriaceae</taxon>
        <taxon>Chloracidobacterium</taxon>
        <taxon>Chloracidobacterium aggregatum</taxon>
    </lineage>
</organism>
<dbReference type="PANTHER" id="PTHR43640">
    <property type="entry name" value="OS07G0260300 PROTEIN"/>
    <property type="match status" value="1"/>
</dbReference>
<dbReference type="PANTHER" id="PTHR43640:SF1">
    <property type="entry name" value="THIOREDOXIN-DEPENDENT PEROXIREDOXIN"/>
    <property type="match status" value="1"/>
</dbReference>
<proteinExistence type="predicted"/>
<dbReference type="InterPro" id="IPR013766">
    <property type="entry name" value="Thioredoxin_domain"/>
</dbReference>
<dbReference type="InterPro" id="IPR047262">
    <property type="entry name" value="PRX-like1"/>
</dbReference>
<dbReference type="PROSITE" id="PS51352">
    <property type="entry name" value="THIOREDOXIN_2"/>
    <property type="match status" value="1"/>
</dbReference>
<feature type="transmembrane region" description="Helical" evidence="1">
    <location>
        <begin position="106"/>
        <end position="125"/>
    </location>
</feature>
<dbReference type="Proteomes" id="UP000677668">
    <property type="component" value="Chromosome 1"/>
</dbReference>
<feature type="transmembrane region" description="Helical" evidence="1">
    <location>
        <begin position="132"/>
        <end position="151"/>
    </location>
</feature>
<sequence>MFLLACAFVLGILDGLWSPPRERVWPVRVLLGQSLARLLWCGALGILAGQLGVWVAEAAFLMGFGRQVFFVPAVGLLLLALGWLGWRWRLGRRPWVAPRLGHPFAVVIRVSSLLLAALLLALTTWEIRQAAVAMLCFGFGALPGDVARSLFSNSRWWERLQPLAASGAAGGLTVAALVLTAAGLGYDVFTGRALGDDLDHLGHVISGDDSLIAIGALVPDVAFKSLDGQTVRLSHYRGRIVVLVAIGTRCPCVEAYRARLNALAGTYAPRQVVFIGFNPNANESLTEIRERQKAKPFVFPVVVDEGRQATDLLGATCMTECFLVDAAGRLQYHGRIDDNTYHPERVTAHLLQEALEAVLSGRPVNVLCRPAIGCAIVRQTPGEAQRNQ</sequence>
<keyword evidence="1" id="KW-0472">Membrane</keyword>
<accession>A0ABX8B0V7</accession>
<feature type="transmembrane region" description="Helical" evidence="1">
    <location>
        <begin position="68"/>
        <end position="86"/>
    </location>
</feature>
<protein>
    <submittedName>
        <fullName evidence="3">Redoxin domain-containing protein</fullName>
    </submittedName>
</protein>
<dbReference type="InterPro" id="IPR036249">
    <property type="entry name" value="Thioredoxin-like_sf"/>
</dbReference>
<evidence type="ECO:0000259" key="2">
    <source>
        <dbReference type="PROSITE" id="PS51352"/>
    </source>
</evidence>
<reference evidence="3 4" key="1">
    <citation type="submission" date="2021-03" db="EMBL/GenBank/DDBJ databases">
        <title>Genomic and phenotypic characterization of Chloracidobacterium isolates provides evidence for multiple species.</title>
        <authorList>
            <person name="Saini M.K."/>
            <person name="Costas A.M.G."/>
            <person name="Tank M."/>
            <person name="Bryant D.A."/>
        </authorList>
    </citation>
    <scope>NUCLEOTIDE SEQUENCE [LARGE SCALE GENOMIC DNA]</scope>
    <source>
        <strain evidence="3 4">N</strain>
    </source>
</reference>